<feature type="transmembrane region" description="Helical" evidence="7">
    <location>
        <begin position="150"/>
        <end position="171"/>
    </location>
</feature>
<evidence type="ECO:0000256" key="5">
    <source>
        <dbReference type="ARBA" id="ARBA00022989"/>
    </source>
</evidence>
<dbReference type="InterPro" id="IPR050171">
    <property type="entry name" value="MFS_Transporters"/>
</dbReference>
<dbReference type="PANTHER" id="PTHR23517:SF2">
    <property type="entry name" value="MULTIDRUG RESISTANCE PROTEIN MDTH"/>
    <property type="match status" value="1"/>
</dbReference>
<dbReference type="Proteomes" id="UP000486534">
    <property type="component" value="Unassembled WGS sequence"/>
</dbReference>
<dbReference type="InterPro" id="IPR011701">
    <property type="entry name" value="MFS"/>
</dbReference>
<keyword evidence="2" id="KW-0813">Transport</keyword>
<evidence type="ECO:0000256" key="6">
    <source>
        <dbReference type="ARBA" id="ARBA00023136"/>
    </source>
</evidence>
<gene>
    <name evidence="9" type="ORF">GDH07_06890</name>
</gene>
<keyword evidence="6 7" id="KW-0472">Membrane</keyword>
<dbReference type="Pfam" id="PF07690">
    <property type="entry name" value="MFS_1"/>
    <property type="match status" value="1"/>
</dbReference>
<feature type="transmembrane region" description="Helical" evidence="7">
    <location>
        <begin position="88"/>
        <end position="106"/>
    </location>
</feature>
<evidence type="ECO:0000256" key="4">
    <source>
        <dbReference type="ARBA" id="ARBA00022692"/>
    </source>
</evidence>
<dbReference type="AlphaFoldDB" id="A0A7X1U360"/>
<dbReference type="SUPFAM" id="SSF103473">
    <property type="entry name" value="MFS general substrate transporter"/>
    <property type="match status" value="1"/>
</dbReference>
<sequence>MKLSARPQSRVQRYFSELPLFIWILFIGTFITRATSMMVWPFISVVLYTRFDFSPTFIGLVLTLSIAISSAVSFYSGYISDKIGRLKIIILGCVVATLSYCLLGLSGSAQGYIAGTLLANLSWALVNNPIKTVIGDIIESRPLVERAMHLRYFFLNAGAAVGPYLGLQLGISAGSLAFVLVTLSYVLLLLGVVVFGRGIVLKAINSTSFANTMKVLSRDHIFLALVLNNILMMFIFGNFDSSLPQLITAIGFEGYLGFIASLIVLHATTIVLLQLPLSGALASWSLNAKIYVGSVLLIASEFIFALAAHHYETKALWYSAVLLMSISQTILFPCINMFVDSLAPNNLRGAYFGAASLYGVGFSLSPIVGGLFIQWLDGTALFIFLGIASSLMTYIFFSIFKHAGKPRQTADDSSGTASPVSSG</sequence>
<accession>A0A7X1U360</accession>
<evidence type="ECO:0000313" key="10">
    <source>
        <dbReference type="Proteomes" id="UP000486534"/>
    </source>
</evidence>
<evidence type="ECO:0000256" key="2">
    <source>
        <dbReference type="ARBA" id="ARBA00022448"/>
    </source>
</evidence>
<feature type="transmembrane region" description="Helical" evidence="7">
    <location>
        <begin position="351"/>
        <end position="373"/>
    </location>
</feature>
<feature type="transmembrane region" description="Helical" evidence="7">
    <location>
        <begin position="290"/>
        <end position="309"/>
    </location>
</feature>
<feature type="domain" description="Major facilitator superfamily (MFS) profile" evidence="8">
    <location>
        <begin position="21"/>
        <end position="404"/>
    </location>
</feature>
<keyword evidence="3" id="KW-1003">Cell membrane</keyword>
<dbReference type="EMBL" id="WHUV01000001">
    <property type="protein sequence ID" value="MQA53057.1"/>
    <property type="molecule type" value="Genomic_DNA"/>
</dbReference>
<organism evidence="9 10">
    <name type="scientific">Pseudomonas piscis</name>
    <dbReference type="NCBI Taxonomy" id="2614538"/>
    <lineage>
        <taxon>Bacteria</taxon>
        <taxon>Pseudomonadati</taxon>
        <taxon>Pseudomonadota</taxon>
        <taxon>Gammaproteobacteria</taxon>
        <taxon>Pseudomonadales</taxon>
        <taxon>Pseudomonadaceae</taxon>
        <taxon>Pseudomonas</taxon>
    </lineage>
</organism>
<comment type="subcellular location">
    <subcellularLocation>
        <location evidence="1">Cell membrane</location>
        <topology evidence="1">Multi-pass membrane protein</topology>
    </subcellularLocation>
</comment>
<dbReference type="GO" id="GO:0005886">
    <property type="term" value="C:plasma membrane"/>
    <property type="evidence" value="ECO:0007669"/>
    <property type="project" value="UniProtKB-SubCell"/>
</dbReference>
<feature type="transmembrane region" description="Helical" evidence="7">
    <location>
        <begin position="255"/>
        <end position="278"/>
    </location>
</feature>
<evidence type="ECO:0000256" key="1">
    <source>
        <dbReference type="ARBA" id="ARBA00004651"/>
    </source>
</evidence>
<evidence type="ECO:0000313" key="9">
    <source>
        <dbReference type="EMBL" id="MQA53057.1"/>
    </source>
</evidence>
<feature type="transmembrane region" description="Helical" evidence="7">
    <location>
        <begin position="379"/>
        <end position="400"/>
    </location>
</feature>
<evidence type="ECO:0000256" key="3">
    <source>
        <dbReference type="ARBA" id="ARBA00022475"/>
    </source>
</evidence>
<feature type="transmembrane region" description="Helical" evidence="7">
    <location>
        <begin position="55"/>
        <end position="76"/>
    </location>
</feature>
<comment type="caution">
    <text evidence="9">The sequence shown here is derived from an EMBL/GenBank/DDBJ whole genome shotgun (WGS) entry which is preliminary data.</text>
</comment>
<feature type="transmembrane region" description="Helical" evidence="7">
    <location>
        <begin position="20"/>
        <end position="43"/>
    </location>
</feature>
<reference evidence="9 10" key="1">
    <citation type="submission" date="2019-10" db="EMBL/GenBank/DDBJ databases">
        <title>Pseudomonas dajingensis sp. nov., isolated from the profound head ulcers of farmed Murray cod (Maccullochella peelii peelii).</title>
        <authorList>
            <person name="Liu Y."/>
        </authorList>
    </citation>
    <scope>NUCLEOTIDE SEQUENCE [LARGE SCALE GENOMIC DNA]</scope>
    <source>
        <strain evidence="9 10">MC042</strain>
    </source>
</reference>
<proteinExistence type="predicted"/>
<dbReference type="GO" id="GO:0022857">
    <property type="term" value="F:transmembrane transporter activity"/>
    <property type="evidence" value="ECO:0007669"/>
    <property type="project" value="InterPro"/>
</dbReference>
<dbReference type="Gene3D" id="1.20.1250.20">
    <property type="entry name" value="MFS general substrate transporter like domains"/>
    <property type="match status" value="1"/>
</dbReference>
<feature type="transmembrane region" description="Helical" evidence="7">
    <location>
        <begin position="112"/>
        <end position="130"/>
    </location>
</feature>
<protein>
    <submittedName>
        <fullName evidence="9">MFS transporter</fullName>
    </submittedName>
</protein>
<feature type="transmembrane region" description="Helical" evidence="7">
    <location>
        <begin position="221"/>
        <end position="239"/>
    </location>
</feature>
<keyword evidence="4 7" id="KW-0812">Transmembrane</keyword>
<evidence type="ECO:0000259" key="8">
    <source>
        <dbReference type="PROSITE" id="PS50850"/>
    </source>
</evidence>
<dbReference type="InterPro" id="IPR036259">
    <property type="entry name" value="MFS_trans_sf"/>
</dbReference>
<name>A0A7X1U360_9PSED</name>
<evidence type="ECO:0000256" key="7">
    <source>
        <dbReference type="SAM" id="Phobius"/>
    </source>
</evidence>
<dbReference type="PROSITE" id="PS50850">
    <property type="entry name" value="MFS"/>
    <property type="match status" value="1"/>
</dbReference>
<feature type="transmembrane region" description="Helical" evidence="7">
    <location>
        <begin position="315"/>
        <end position="339"/>
    </location>
</feature>
<dbReference type="PANTHER" id="PTHR23517">
    <property type="entry name" value="RESISTANCE PROTEIN MDTM, PUTATIVE-RELATED-RELATED"/>
    <property type="match status" value="1"/>
</dbReference>
<dbReference type="InterPro" id="IPR020846">
    <property type="entry name" value="MFS_dom"/>
</dbReference>
<feature type="transmembrane region" description="Helical" evidence="7">
    <location>
        <begin position="177"/>
        <end position="200"/>
    </location>
</feature>
<keyword evidence="5 7" id="KW-1133">Transmembrane helix</keyword>
<dbReference type="RefSeq" id="WP_083456949.1">
    <property type="nucleotide sequence ID" value="NZ_JBJDNL010000007.1"/>
</dbReference>